<dbReference type="Pfam" id="PF03551">
    <property type="entry name" value="PadR"/>
    <property type="match status" value="1"/>
</dbReference>
<dbReference type="PANTHER" id="PTHR33169">
    <property type="entry name" value="PADR-FAMILY TRANSCRIPTIONAL REGULATOR"/>
    <property type="match status" value="1"/>
</dbReference>
<protein>
    <recommendedName>
        <fullName evidence="1">Transcription regulator PadR N-terminal domain-containing protein</fullName>
    </recommendedName>
</protein>
<evidence type="ECO:0000313" key="2">
    <source>
        <dbReference type="EMBL" id="OXR45010.1"/>
    </source>
</evidence>
<dbReference type="Proteomes" id="UP000215506">
    <property type="component" value="Unassembled WGS sequence"/>
</dbReference>
<proteinExistence type="predicted"/>
<dbReference type="SUPFAM" id="SSF46785">
    <property type="entry name" value="Winged helix' DNA-binding domain"/>
    <property type="match status" value="1"/>
</dbReference>
<dbReference type="AlphaFoldDB" id="A0A231H877"/>
<accession>A0A231H877</accession>
<comment type="caution">
    <text evidence="2">The sequence shown here is derived from an EMBL/GenBank/DDBJ whole genome shotgun (WGS) entry which is preliminary data.</text>
</comment>
<gene>
    <name evidence="2" type="ORF">B7C42_02967</name>
</gene>
<dbReference type="InterPro" id="IPR005149">
    <property type="entry name" value="Tscrpt_reg_PadR_N"/>
</dbReference>
<dbReference type="InterPro" id="IPR052509">
    <property type="entry name" value="Metal_resp_DNA-bind_regulator"/>
</dbReference>
<dbReference type="InterPro" id="IPR036390">
    <property type="entry name" value="WH_DNA-bd_sf"/>
</dbReference>
<dbReference type="EMBL" id="NGAF01000005">
    <property type="protein sequence ID" value="OXR45010.1"/>
    <property type="molecule type" value="Genomic_DNA"/>
</dbReference>
<dbReference type="InterPro" id="IPR036388">
    <property type="entry name" value="WH-like_DNA-bd_sf"/>
</dbReference>
<organism evidence="2 3">
    <name type="scientific">Nocardia cerradoensis</name>
    <dbReference type="NCBI Taxonomy" id="85688"/>
    <lineage>
        <taxon>Bacteria</taxon>
        <taxon>Bacillati</taxon>
        <taxon>Actinomycetota</taxon>
        <taxon>Actinomycetes</taxon>
        <taxon>Mycobacteriales</taxon>
        <taxon>Nocardiaceae</taxon>
        <taxon>Nocardia</taxon>
    </lineage>
</organism>
<reference evidence="2 3" key="1">
    <citation type="submission" date="2017-07" db="EMBL/GenBank/DDBJ databases">
        <title>First draft Genome Sequence of Nocardia cerradoensis isolated from human infection.</title>
        <authorList>
            <person name="Carrasco G."/>
        </authorList>
    </citation>
    <scope>NUCLEOTIDE SEQUENCE [LARGE SCALE GENOMIC DNA]</scope>
    <source>
        <strain evidence="2 3">CNM20130759</strain>
    </source>
</reference>
<name>A0A231H877_9NOCA</name>
<dbReference type="Gene3D" id="1.10.10.10">
    <property type="entry name" value="Winged helix-like DNA-binding domain superfamily/Winged helix DNA-binding domain"/>
    <property type="match status" value="1"/>
</dbReference>
<keyword evidence="3" id="KW-1185">Reference proteome</keyword>
<dbReference type="RefSeq" id="WP_051043813.1">
    <property type="nucleotide sequence ID" value="NZ_JAAXOR010000002.1"/>
</dbReference>
<sequence>MAVPTTRLLVLALVRLLQPVHGYDVRRELLSWHADEWANVKPGSVYGALNTLQRDGLIAVEGVGQDGARPERTSYRLTSEGEKVLAELIREGLWSAEQPKHPYHAAVALFPFAPRGDVIAALRSRILKFEADLGYYEREEQRILSGSGDPTETEPHHVADAMALAAAHTRADLEWSRKTLRRIENGELDVWPTTPDALFEPAREHADAADDQD</sequence>
<dbReference type="PANTHER" id="PTHR33169:SF14">
    <property type="entry name" value="TRANSCRIPTIONAL REGULATOR RV3488"/>
    <property type="match status" value="1"/>
</dbReference>
<evidence type="ECO:0000313" key="3">
    <source>
        <dbReference type="Proteomes" id="UP000215506"/>
    </source>
</evidence>
<feature type="domain" description="Transcription regulator PadR N-terminal" evidence="1">
    <location>
        <begin position="10"/>
        <end position="87"/>
    </location>
</feature>
<evidence type="ECO:0000259" key="1">
    <source>
        <dbReference type="Pfam" id="PF03551"/>
    </source>
</evidence>